<comment type="caution">
    <text evidence="8">The sequence shown here is derived from an EMBL/GenBank/DDBJ whole genome shotgun (WGS) entry which is preliminary data.</text>
</comment>
<comment type="similarity">
    <text evidence="2">Belongs to the polysaccharide synthase family.</text>
</comment>
<proteinExistence type="inferred from homology"/>
<organism evidence="8 9">
    <name type="scientific">Candidatus Woesebacteria bacterium GW2011_GWA1_37_8</name>
    <dbReference type="NCBI Taxonomy" id="1618546"/>
    <lineage>
        <taxon>Bacteria</taxon>
        <taxon>Candidatus Woeseibacteriota</taxon>
    </lineage>
</organism>
<reference evidence="8 9" key="1">
    <citation type="journal article" date="2015" name="Nature">
        <title>rRNA introns, odd ribosomes, and small enigmatic genomes across a large radiation of phyla.</title>
        <authorList>
            <person name="Brown C.T."/>
            <person name="Hug L.A."/>
            <person name="Thomas B.C."/>
            <person name="Sharon I."/>
            <person name="Castelle C.J."/>
            <person name="Singh A."/>
            <person name="Wilkins M.J."/>
            <person name="Williams K.H."/>
            <person name="Banfield J.F."/>
        </authorList>
    </citation>
    <scope>NUCLEOTIDE SEQUENCE [LARGE SCALE GENOMIC DNA]</scope>
</reference>
<evidence type="ECO:0000256" key="4">
    <source>
        <dbReference type="ARBA" id="ARBA00022692"/>
    </source>
</evidence>
<evidence type="ECO:0000256" key="3">
    <source>
        <dbReference type="ARBA" id="ARBA00022475"/>
    </source>
</evidence>
<keyword evidence="5 7" id="KW-1133">Transmembrane helix</keyword>
<feature type="transmembrane region" description="Helical" evidence="7">
    <location>
        <begin position="35"/>
        <end position="52"/>
    </location>
</feature>
<keyword evidence="4 7" id="KW-0812">Transmembrane</keyword>
<protein>
    <submittedName>
        <fullName evidence="8">Polysaccharide biosynthesis protein</fullName>
    </submittedName>
</protein>
<evidence type="ECO:0000313" key="8">
    <source>
        <dbReference type="EMBL" id="KKQ46100.1"/>
    </source>
</evidence>
<evidence type="ECO:0000256" key="5">
    <source>
        <dbReference type="ARBA" id="ARBA00022989"/>
    </source>
</evidence>
<feature type="transmembrane region" description="Helical" evidence="7">
    <location>
        <begin position="305"/>
        <end position="328"/>
    </location>
</feature>
<feature type="transmembrane region" description="Helical" evidence="7">
    <location>
        <begin position="132"/>
        <end position="153"/>
    </location>
</feature>
<keyword evidence="6 7" id="KW-0472">Membrane</keyword>
<feature type="transmembrane region" description="Helical" evidence="7">
    <location>
        <begin position="457"/>
        <end position="477"/>
    </location>
</feature>
<evidence type="ECO:0000256" key="1">
    <source>
        <dbReference type="ARBA" id="ARBA00004651"/>
    </source>
</evidence>
<evidence type="ECO:0000256" key="2">
    <source>
        <dbReference type="ARBA" id="ARBA00007430"/>
    </source>
</evidence>
<comment type="subcellular location">
    <subcellularLocation>
        <location evidence="1">Cell membrane</location>
        <topology evidence="1">Multi-pass membrane protein</topology>
    </subcellularLocation>
</comment>
<feature type="transmembrane region" description="Helical" evidence="7">
    <location>
        <begin position="103"/>
        <end position="120"/>
    </location>
</feature>
<feature type="transmembrane region" description="Helical" evidence="7">
    <location>
        <begin position="245"/>
        <end position="265"/>
    </location>
</feature>
<evidence type="ECO:0000256" key="6">
    <source>
        <dbReference type="ARBA" id="ARBA00023136"/>
    </source>
</evidence>
<feature type="transmembrane region" description="Helical" evidence="7">
    <location>
        <begin position="401"/>
        <end position="418"/>
    </location>
</feature>
<dbReference type="InterPro" id="IPR050833">
    <property type="entry name" value="Poly_Biosynth_Transport"/>
</dbReference>
<dbReference type="PANTHER" id="PTHR30250">
    <property type="entry name" value="PST FAMILY PREDICTED COLANIC ACID TRANSPORTER"/>
    <property type="match status" value="1"/>
</dbReference>
<evidence type="ECO:0000313" key="9">
    <source>
        <dbReference type="Proteomes" id="UP000034603"/>
    </source>
</evidence>
<dbReference type="Pfam" id="PF13440">
    <property type="entry name" value="Polysacc_synt_3"/>
    <property type="match status" value="1"/>
</dbReference>
<feature type="transmembrane region" description="Helical" evidence="7">
    <location>
        <begin position="340"/>
        <end position="364"/>
    </location>
</feature>
<dbReference type="EMBL" id="LBTR01000005">
    <property type="protein sequence ID" value="KKQ46100.1"/>
    <property type="molecule type" value="Genomic_DNA"/>
</dbReference>
<dbReference type="AlphaFoldDB" id="A0A0G0I582"/>
<gene>
    <name evidence="8" type="ORF">US62_C0005G0023</name>
</gene>
<feature type="transmembrane region" description="Helical" evidence="7">
    <location>
        <begin position="376"/>
        <end position="395"/>
    </location>
</feature>
<name>A0A0G0I582_9BACT</name>
<feature type="transmembrane region" description="Helical" evidence="7">
    <location>
        <begin position="59"/>
        <end position="83"/>
    </location>
</feature>
<evidence type="ECO:0000256" key="7">
    <source>
        <dbReference type="SAM" id="Phobius"/>
    </source>
</evidence>
<accession>A0A0G0I582</accession>
<dbReference type="Proteomes" id="UP000034603">
    <property type="component" value="Unassembled WGS sequence"/>
</dbReference>
<feature type="transmembrane region" description="Helical" evidence="7">
    <location>
        <begin position="159"/>
        <end position="182"/>
    </location>
</feature>
<dbReference type="PANTHER" id="PTHR30250:SF10">
    <property type="entry name" value="LIPOPOLYSACCHARIDE BIOSYNTHESIS PROTEIN WZXC"/>
    <property type="match status" value="1"/>
</dbReference>
<keyword evidence="3" id="KW-1003">Cell membrane</keyword>
<sequence length="496" mass="54742">MDENSGHLDPTNEITLDNVKKRAVSGVAVLTGRTLILNVISFVAQGLLWLFIEPGEFGVFLLVSATINFLSYFADIGLGAALIQKKEKPESSDYKTVFAVQEILVVTICLVVFAISPIISRTHSLSHQGLMLLYALNISFFLASLKNIPSIILERKLDFVKFVVPQVLENVIYNVTLVYFAWRGFGITSFTYAVLVRGVLGVIAMYVVQPWKPGFALSKSSLKSLLKFGIPYQINNLLATVKDDGMTIVVGGILGSYGLGILGTAQKLVQYPLRFFMDNVTKVTFPAFSRMQDDKADLERSLTRSIFFICALVFPSIIGLIVLFPVLIEVIPKYKKWEPAYIPIILLSANTLIAAATTQLTNLLNSTGKIKTTMKLMVMWTTLTWILVPMLSIKYGLNGASLAYALVSASSFVVFYIVKKALNWSIYGSVVTPLIASLCMGLGLFLLKGLINKSSLLVFFVLIIFGSVIYASSLYLLEGKKLIEDVKKIITPFVKK</sequence>
<feature type="transmembrane region" description="Helical" evidence="7">
    <location>
        <begin position="430"/>
        <end position="451"/>
    </location>
</feature>
<feature type="transmembrane region" description="Helical" evidence="7">
    <location>
        <begin position="189"/>
        <end position="208"/>
    </location>
</feature>
<dbReference type="GO" id="GO:0005886">
    <property type="term" value="C:plasma membrane"/>
    <property type="evidence" value="ECO:0007669"/>
    <property type="project" value="UniProtKB-SubCell"/>
</dbReference>